<keyword evidence="3 9" id="KW-1133">Transmembrane helix</keyword>
<comment type="caution">
    <text evidence="11">The sequence shown here is derived from an EMBL/GenBank/DDBJ whole genome shotgun (WGS) entry which is preliminary data.</text>
</comment>
<feature type="compositionally biased region" description="Basic and acidic residues" evidence="8">
    <location>
        <begin position="412"/>
        <end position="425"/>
    </location>
</feature>
<evidence type="ECO:0000256" key="2">
    <source>
        <dbReference type="ARBA" id="ARBA00022692"/>
    </source>
</evidence>
<protein>
    <recommendedName>
        <fullName evidence="10">G-protein coupled receptors family 1 profile domain-containing protein</fullName>
    </recommendedName>
</protein>
<feature type="transmembrane region" description="Helical" evidence="9">
    <location>
        <begin position="489"/>
        <end position="515"/>
    </location>
</feature>
<evidence type="ECO:0000256" key="4">
    <source>
        <dbReference type="ARBA" id="ARBA00023040"/>
    </source>
</evidence>
<evidence type="ECO:0000256" key="1">
    <source>
        <dbReference type="ARBA" id="ARBA00004141"/>
    </source>
</evidence>
<reference evidence="11 12" key="1">
    <citation type="submission" date="2024-11" db="EMBL/GenBank/DDBJ databases">
        <title>Chromosome-level genome assembly of the freshwater bivalve Anodonta woodiana.</title>
        <authorList>
            <person name="Chen X."/>
        </authorList>
    </citation>
    <scope>NUCLEOTIDE SEQUENCE [LARGE SCALE GENOMIC DNA]</scope>
    <source>
        <strain evidence="11">MN2024</strain>
        <tissue evidence="11">Gills</tissue>
    </source>
</reference>
<feature type="transmembrane region" description="Helical" evidence="9">
    <location>
        <begin position="16"/>
        <end position="40"/>
    </location>
</feature>
<evidence type="ECO:0000256" key="7">
    <source>
        <dbReference type="ARBA" id="ARBA00023224"/>
    </source>
</evidence>
<feature type="transmembrane region" description="Helical" evidence="9">
    <location>
        <begin position="527"/>
        <end position="543"/>
    </location>
</feature>
<feature type="region of interest" description="Disordered" evidence="8">
    <location>
        <begin position="408"/>
        <end position="470"/>
    </location>
</feature>
<evidence type="ECO:0000256" key="5">
    <source>
        <dbReference type="ARBA" id="ARBA00023136"/>
    </source>
</evidence>
<keyword evidence="12" id="KW-1185">Reference proteome</keyword>
<organism evidence="11 12">
    <name type="scientific">Sinanodonta woodiana</name>
    <name type="common">Chinese pond mussel</name>
    <name type="synonym">Anodonta woodiana</name>
    <dbReference type="NCBI Taxonomy" id="1069815"/>
    <lineage>
        <taxon>Eukaryota</taxon>
        <taxon>Metazoa</taxon>
        <taxon>Spiralia</taxon>
        <taxon>Lophotrochozoa</taxon>
        <taxon>Mollusca</taxon>
        <taxon>Bivalvia</taxon>
        <taxon>Autobranchia</taxon>
        <taxon>Heteroconchia</taxon>
        <taxon>Palaeoheterodonta</taxon>
        <taxon>Unionida</taxon>
        <taxon>Unionoidea</taxon>
        <taxon>Unionidae</taxon>
        <taxon>Unioninae</taxon>
        <taxon>Sinanodonta</taxon>
    </lineage>
</organism>
<accession>A0ABD3WXJ2</accession>
<keyword evidence="6" id="KW-0675">Receptor</keyword>
<dbReference type="Pfam" id="PF00001">
    <property type="entry name" value="7tm_1"/>
    <property type="match status" value="1"/>
</dbReference>
<dbReference type="CDD" id="cd00637">
    <property type="entry name" value="7tm_classA_rhodopsin-like"/>
    <property type="match status" value="1"/>
</dbReference>
<feature type="transmembrane region" description="Helical" evidence="9">
    <location>
        <begin position="167"/>
        <end position="189"/>
    </location>
</feature>
<sequence length="559" mass="62802">MNYTVNSTEISNDIKAAYFCVLLSELCVGVTGNIILLIVFRKMGPRSNIDWYIIFITIIEIIVLLTTVPLYIIQNTELWLTFGSDLVCKLSYFEVQGFTTEMSILMCLISMERVYAICKPSKIYIPRERVKYVILASLFAAFIASAPTLLINWSVSDISCTIIPPLIFGFIFYVIVTIFCFVITLFVLVSHIRIICRIYKAGNKVAANESKSQMTNSTTVDKKMSCFHQQNEITTTVSFGKRNGIRDQVEGALLVRLSHICVDVENPHVNVSGKDVYLKEGPDLIENNANIKDDKDTKHSEEKGFCPYISGSKTHAVQNQNSDVCTIQHPIENFALNDDSGILVDKIKPTSENVKIGLGNISIIMNNVTEGYLLKKVQEPPLGPLGKNQIYPGLLETAFARDIHNQSLNTDIDNHPENNRQKSSTDAESDGQKSSTDPENSNKDFVILDRKQNPGNPTASRSKSSNQKVNPYSSLNARARKCATQTTKIVLLLAIFHFSSWVLDCSVLIICFVFPGKFLVLTMFLKQLYLINCCVNSFLYIGFDTRFRKTLYRLVCGRD</sequence>
<dbReference type="SUPFAM" id="SSF81321">
    <property type="entry name" value="Family A G protein-coupled receptor-like"/>
    <property type="match status" value="1"/>
</dbReference>
<evidence type="ECO:0000313" key="11">
    <source>
        <dbReference type="EMBL" id="KAL3877285.1"/>
    </source>
</evidence>
<dbReference type="EMBL" id="JBJQND010000005">
    <property type="protein sequence ID" value="KAL3877285.1"/>
    <property type="molecule type" value="Genomic_DNA"/>
</dbReference>
<keyword evidence="7" id="KW-0807">Transducer</keyword>
<dbReference type="GO" id="GO:0016020">
    <property type="term" value="C:membrane"/>
    <property type="evidence" value="ECO:0007669"/>
    <property type="project" value="UniProtKB-SubCell"/>
</dbReference>
<dbReference type="Gene3D" id="1.20.1070.10">
    <property type="entry name" value="Rhodopsin 7-helix transmembrane proteins"/>
    <property type="match status" value="2"/>
</dbReference>
<feature type="transmembrane region" description="Helical" evidence="9">
    <location>
        <begin position="52"/>
        <end position="73"/>
    </location>
</feature>
<dbReference type="PANTHER" id="PTHR24243:SF208">
    <property type="entry name" value="PYROKININ-1 RECEPTOR"/>
    <property type="match status" value="1"/>
</dbReference>
<evidence type="ECO:0000256" key="3">
    <source>
        <dbReference type="ARBA" id="ARBA00022989"/>
    </source>
</evidence>
<dbReference type="PRINTS" id="PR00237">
    <property type="entry name" value="GPCRRHODOPSN"/>
</dbReference>
<dbReference type="PROSITE" id="PS50262">
    <property type="entry name" value="G_PROTEIN_RECEP_F1_2"/>
    <property type="match status" value="1"/>
</dbReference>
<dbReference type="GO" id="GO:0004930">
    <property type="term" value="F:G protein-coupled receptor activity"/>
    <property type="evidence" value="ECO:0007669"/>
    <property type="project" value="UniProtKB-KW"/>
</dbReference>
<evidence type="ECO:0000256" key="9">
    <source>
        <dbReference type="SAM" id="Phobius"/>
    </source>
</evidence>
<dbReference type="InterPro" id="IPR000276">
    <property type="entry name" value="GPCR_Rhodpsn"/>
</dbReference>
<dbReference type="PANTHER" id="PTHR24243">
    <property type="entry name" value="G-PROTEIN COUPLED RECEPTOR"/>
    <property type="match status" value="1"/>
</dbReference>
<dbReference type="Proteomes" id="UP001634394">
    <property type="component" value="Unassembled WGS sequence"/>
</dbReference>
<feature type="compositionally biased region" description="Basic and acidic residues" evidence="8">
    <location>
        <begin position="440"/>
        <end position="452"/>
    </location>
</feature>
<feature type="compositionally biased region" description="Polar residues" evidence="8">
    <location>
        <begin position="453"/>
        <end position="470"/>
    </location>
</feature>
<keyword evidence="4" id="KW-0297">G-protein coupled receptor</keyword>
<evidence type="ECO:0000256" key="6">
    <source>
        <dbReference type="ARBA" id="ARBA00023170"/>
    </source>
</evidence>
<gene>
    <name evidence="11" type="ORF">ACJMK2_035017</name>
</gene>
<dbReference type="AlphaFoldDB" id="A0ABD3WXJ2"/>
<keyword evidence="2 9" id="KW-0812">Transmembrane</keyword>
<proteinExistence type="predicted"/>
<keyword evidence="5 9" id="KW-0472">Membrane</keyword>
<evidence type="ECO:0000256" key="8">
    <source>
        <dbReference type="SAM" id="MobiDB-lite"/>
    </source>
</evidence>
<comment type="subcellular location">
    <subcellularLocation>
        <location evidence="1">Membrane</location>
        <topology evidence="1">Multi-pass membrane protein</topology>
    </subcellularLocation>
</comment>
<feature type="transmembrane region" description="Helical" evidence="9">
    <location>
        <begin position="132"/>
        <end position="155"/>
    </location>
</feature>
<feature type="compositionally biased region" description="Polar residues" evidence="8">
    <location>
        <begin position="426"/>
        <end position="439"/>
    </location>
</feature>
<dbReference type="InterPro" id="IPR017452">
    <property type="entry name" value="GPCR_Rhodpsn_7TM"/>
</dbReference>
<evidence type="ECO:0000313" key="12">
    <source>
        <dbReference type="Proteomes" id="UP001634394"/>
    </source>
</evidence>
<feature type="domain" description="G-protein coupled receptors family 1 profile" evidence="10">
    <location>
        <begin position="32"/>
        <end position="212"/>
    </location>
</feature>
<name>A0ABD3WXJ2_SINWO</name>
<evidence type="ECO:0000259" key="10">
    <source>
        <dbReference type="PROSITE" id="PS50262"/>
    </source>
</evidence>